<dbReference type="PANTHER" id="PTHR31528:SF3">
    <property type="entry name" value="THIAMINE BIOSYNTHESIS PROTEIN HI_0357-RELATED"/>
    <property type="match status" value="1"/>
</dbReference>
<accession>A0ABS5CCT5</accession>
<dbReference type="RefSeq" id="WP_210658195.1">
    <property type="nucleotide sequence ID" value="NZ_JAGKSP010000003.1"/>
</dbReference>
<dbReference type="Pfam" id="PF09084">
    <property type="entry name" value="NMT1"/>
    <property type="match status" value="1"/>
</dbReference>
<proteinExistence type="predicted"/>
<dbReference type="EMBL" id="JAGKSP010000003">
    <property type="protein sequence ID" value="MBP3963245.1"/>
    <property type="molecule type" value="Genomic_DNA"/>
</dbReference>
<name>A0ABS5CCT5_9BACL</name>
<dbReference type="Proteomes" id="UP000673394">
    <property type="component" value="Unassembled WGS sequence"/>
</dbReference>
<dbReference type="SUPFAM" id="SSF53850">
    <property type="entry name" value="Periplasmic binding protein-like II"/>
    <property type="match status" value="1"/>
</dbReference>
<comment type="caution">
    <text evidence="2">The sequence shown here is derived from an EMBL/GenBank/DDBJ whole genome shotgun (WGS) entry which is preliminary data.</text>
</comment>
<reference evidence="2 3" key="1">
    <citation type="submission" date="2021-04" db="EMBL/GenBank/DDBJ databases">
        <title>Paenibacillus sp. DLE-14 whole genome sequence.</title>
        <authorList>
            <person name="Ham Y.J."/>
        </authorList>
    </citation>
    <scope>NUCLEOTIDE SEQUENCE [LARGE SCALE GENOMIC DNA]</scope>
    <source>
        <strain evidence="2 3">DLE-14</strain>
    </source>
</reference>
<protein>
    <submittedName>
        <fullName evidence="2">ABC transporter substrate-binding protein</fullName>
    </submittedName>
</protein>
<dbReference type="InterPro" id="IPR027939">
    <property type="entry name" value="NMT1/THI5"/>
</dbReference>
<sequence length="327" mass="36278">MKTMEKTKMIASTTILGAVLTACGSNSGSSGEPVKITQTMSWFAQPEMGGHYAAVAGKIYEEAGLDVTLQQGGPQVSNVQLLASGKVQFAMANADEVVLARNEGIPIVTIFANLQTNPQNLIFHKDSGITKIEDLNGRKVYTATGFPFWQYLSYKYKLDKVQVQNYTGSLTGFSADKDSVTQGFATNEPYVLKGEGIDVDWFLNADLGYNPYGNVVITTEDMIKNHPDTVKKYLKATVEGWDYYYAHGDEVNKLINETNKDYSLDHLESSQEITKDFVFGGDAETHGLGYMSEERWKTLVDEMKEAGMIKKDIPISELYTNDFLPEK</sequence>
<organism evidence="2 3">
    <name type="scientific">Paenibacillus lignilyticus</name>
    <dbReference type="NCBI Taxonomy" id="1172615"/>
    <lineage>
        <taxon>Bacteria</taxon>
        <taxon>Bacillati</taxon>
        <taxon>Bacillota</taxon>
        <taxon>Bacilli</taxon>
        <taxon>Bacillales</taxon>
        <taxon>Paenibacillaceae</taxon>
        <taxon>Paenibacillus</taxon>
    </lineage>
</organism>
<feature type="domain" description="SsuA/THI5-like" evidence="1">
    <location>
        <begin position="45"/>
        <end position="250"/>
    </location>
</feature>
<evidence type="ECO:0000259" key="1">
    <source>
        <dbReference type="Pfam" id="PF09084"/>
    </source>
</evidence>
<evidence type="ECO:0000313" key="2">
    <source>
        <dbReference type="EMBL" id="MBP3963245.1"/>
    </source>
</evidence>
<dbReference type="Gene3D" id="3.40.190.10">
    <property type="entry name" value="Periplasmic binding protein-like II"/>
    <property type="match status" value="2"/>
</dbReference>
<keyword evidence="3" id="KW-1185">Reference proteome</keyword>
<gene>
    <name evidence="2" type="ORF">I8J30_11080</name>
</gene>
<dbReference type="PANTHER" id="PTHR31528">
    <property type="entry name" value="4-AMINO-5-HYDROXYMETHYL-2-METHYLPYRIMIDINE PHOSPHATE SYNTHASE THI11-RELATED"/>
    <property type="match status" value="1"/>
</dbReference>
<dbReference type="InterPro" id="IPR015168">
    <property type="entry name" value="SsuA/THI5"/>
</dbReference>
<evidence type="ECO:0000313" key="3">
    <source>
        <dbReference type="Proteomes" id="UP000673394"/>
    </source>
</evidence>
<dbReference type="PROSITE" id="PS51257">
    <property type="entry name" value="PROKAR_LIPOPROTEIN"/>
    <property type="match status" value="1"/>
</dbReference>